<proteinExistence type="inferred from homology"/>
<feature type="compositionally biased region" description="Basic residues" evidence="4">
    <location>
        <begin position="888"/>
        <end position="902"/>
    </location>
</feature>
<feature type="domain" description="Peptidase M14" evidence="5">
    <location>
        <begin position="470"/>
        <end position="733"/>
    </location>
</feature>
<gene>
    <name evidence="6" type="ORF">ECRASSUSDP1_LOCUS23312</name>
</gene>
<comment type="cofactor">
    <cofactor evidence="1">
        <name>Zn(2+)</name>
        <dbReference type="ChEBI" id="CHEBI:29105"/>
    </cofactor>
</comment>
<evidence type="ECO:0000313" key="7">
    <source>
        <dbReference type="Proteomes" id="UP001295684"/>
    </source>
</evidence>
<evidence type="ECO:0000256" key="1">
    <source>
        <dbReference type="ARBA" id="ARBA00001947"/>
    </source>
</evidence>
<comment type="similarity">
    <text evidence="2 3">Belongs to the peptidase M14 family.</text>
</comment>
<feature type="compositionally biased region" description="Polar residues" evidence="4">
    <location>
        <begin position="34"/>
        <end position="56"/>
    </location>
</feature>
<dbReference type="Pfam" id="PF18027">
    <property type="entry name" value="Pepdidase_M14_N"/>
    <property type="match status" value="1"/>
</dbReference>
<dbReference type="Pfam" id="PF00246">
    <property type="entry name" value="Peptidase_M14"/>
    <property type="match status" value="1"/>
</dbReference>
<dbReference type="EMBL" id="CAMPGE010023975">
    <property type="protein sequence ID" value="CAI2381846.1"/>
    <property type="molecule type" value="Genomic_DNA"/>
</dbReference>
<dbReference type="PANTHER" id="PTHR12756">
    <property type="entry name" value="CYTOSOLIC CARBOXYPEPTIDASE"/>
    <property type="match status" value="1"/>
</dbReference>
<evidence type="ECO:0000256" key="2">
    <source>
        <dbReference type="ARBA" id="ARBA00005988"/>
    </source>
</evidence>
<accession>A0AAD2D6Y5</accession>
<comment type="caution">
    <text evidence="6">The sequence shown here is derived from an EMBL/GenBank/DDBJ whole genome shotgun (WGS) entry which is preliminary data.</text>
</comment>
<evidence type="ECO:0000256" key="4">
    <source>
        <dbReference type="SAM" id="MobiDB-lite"/>
    </source>
</evidence>
<dbReference type="GO" id="GO:0004181">
    <property type="term" value="F:metallocarboxypeptidase activity"/>
    <property type="evidence" value="ECO:0007669"/>
    <property type="project" value="InterPro"/>
</dbReference>
<dbReference type="Gene3D" id="2.60.40.3120">
    <property type="match status" value="1"/>
</dbReference>
<dbReference type="AlphaFoldDB" id="A0AAD2D6Y5"/>
<evidence type="ECO:0000256" key="3">
    <source>
        <dbReference type="PROSITE-ProRule" id="PRU01379"/>
    </source>
</evidence>
<feature type="region of interest" description="Disordered" evidence="4">
    <location>
        <begin position="25"/>
        <end position="58"/>
    </location>
</feature>
<protein>
    <recommendedName>
        <fullName evidence="5">Peptidase M14 domain-containing protein</fullName>
    </recommendedName>
</protein>
<dbReference type="InterPro" id="IPR040626">
    <property type="entry name" value="Pepdidase_M14_N"/>
</dbReference>
<evidence type="ECO:0000259" key="5">
    <source>
        <dbReference type="PROSITE" id="PS52035"/>
    </source>
</evidence>
<reference evidence="6" key="1">
    <citation type="submission" date="2023-07" db="EMBL/GenBank/DDBJ databases">
        <authorList>
            <consortium name="AG Swart"/>
            <person name="Singh M."/>
            <person name="Singh A."/>
            <person name="Seah K."/>
            <person name="Emmerich C."/>
        </authorList>
    </citation>
    <scope>NUCLEOTIDE SEQUENCE</scope>
    <source>
        <strain evidence="6">DP1</strain>
    </source>
</reference>
<sequence length="902" mass="102527">MSSSVGNDKKKDTFINAAMKRYSYKEENNDKPGLSNNSHDNSITGKFKTAANSTPQAFGGPVRLPYIAGGVSPLSKDTEIGSFSKIGSHQYSASQSSSYAIGVGKTSSSSNLKATVSGGTFTLTGELSQDKRERIEYKCSPSGGISQITSSKPLQENEPQHNHFYHKFRQQNKSHTNPEPKRPSAKSLTKNKFPLPFTGIEYPLIDGGGITSSGRDGIYADNKPYIKSSNDFEKSWVYSMPDKFICAPTERPVYKKKTKMDSKSNKIVYDCLNSSPFYTSAYQAAHSSMIDLNREYLLSNEAGFSDQKSKTTGLNIEKDRYFSYLLPYYALEDEYDNTLVFESRFESGNLRRAFKKSDYEYELMLKTDYNTNNYTQWFYFKVSNTKRKVPYTFKIINMVKPDSLYNHGMKILSYSVKGADISSQGWKRVGKKISYTQNNFKRKGSGNYYTLSFTVTFDYDDDSVYFAHCFPYTYTDLKYLLNDICTEKMRGKVRKTFLNRTLAGNEFEGVIITNFSSAPEDIAQRQCVIITGRVHPGESNSSFIVEGIIKFLITDEPTAKSLRNIFVFKIVPMLNPDGVIVGNYRCSLSGNDLNRQWKNPSPRLHPEIHSLKEMFAKTLKCRDVFLYLDCHGHSRKKNCFMYGCNDKTASGYNKYKEKIIPFMLGSNHESFSFKDCNFVIQKAREGTARYVVHDEFNVVNSFTLEASFFGPEKGLYQDCHFTPSQLNEIGKRFCFTLKDYASITENPRKDLNNKKIVGIGLRNILEDIDLYFGNGKETQNSYIKFMSKGDESDSADDEPEGLQFERKQIDTVIPEYNPKSSQAKKRKKKIASSNLEGKLGRIALKSRSKDTTSRKSKADTINTKKSRTEKDRAKARGNSLRGTGLNWKTKKSRSKQRNKSLR</sequence>
<dbReference type="InterPro" id="IPR000834">
    <property type="entry name" value="Peptidase_M14"/>
</dbReference>
<dbReference type="Gene3D" id="3.40.630.10">
    <property type="entry name" value="Zn peptidases"/>
    <property type="match status" value="1"/>
</dbReference>
<name>A0AAD2D6Y5_EUPCR</name>
<dbReference type="GO" id="GO:0006508">
    <property type="term" value="P:proteolysis"/>
    <property type="evidence" value="ECO:0007669"/>
    <property type="project" value="InterPro"/>
</dbReference>
<feature type="active site" description="Proton donor/acceptor" evidence="3">
    <location>
        <position position="705"/>
    </location>
</feature>
<dbReference type="Proteomes" id="UP001295684">
    <property type="component" value="Unassembled WGS sequence"/>
</dbReference>
<organism evidence="6 7">
    <name type="scientific">Euplotes crassus</name>
    <dbReference type="NCBI Taxonomy" id="5936"/>
    <lineage>
        <taxon>Eukaryota</taxon>
        <taxon>Sar</taxon>
        <taxon>Alveolata</taxon>
        <taxon>Ciliophora</taxon>
        <taxon>Intramacronucleata</taxon>
        <taxon>Spirotrichea</taxon>
        <taxon>Hypotrichia</taxon>
        <taxon>Euplotida</taxon>
        <taxon>Euplotidae</taxon>
        <taxon>Moneuplotes</taxon>
    </lineage>
</organism>
<feature type="region of interest" description="Disordered" evidence="4">
    <location>
        <begin position="788"/>
        <end position="902"/>
    </location>
</feature>
<evidence type="ECO:0000313" key="6">
    <source>
        <dbReference type="EMBL" id="CAI2381846.1"/>
    </source>
</evidence>
<dbReference type="PANTHER" id="PTHR12756:SF11">
    <property type="entry name" value="CYTOSOLIC CARBOXYPEPTIDASE 1"/>
    <property type="match status" value="1"/>
</dbReference>
<dbReference type="PROSITE" id="PS52035">
    <property type="entry name" value="PEPTIDASE_M14"/>
    <property type="match status" value="1"/>
</dbReference>
<dbReference type="InterPro" id="IPR050821">
    <property type="entry name" value="Cytosolic_carboxypeptidase"/>
</dbReference>
<dbReference type="GO" id="GO:0008270">
    <property type="term" value="F:zinc ion binding"/>
    <property type="evidence" value="ECO:0007669"/>
    <property type="project" value="InterPro"/>
</dbReference>
<keyword evidence="7" id="KW-1185">Reference proteome</keyword>
<feature type="compositionally biased region" description="Basic and acidic residues" evidence="4">
    <location>
        <begin position="847"/>
        <end position="858"/>
    </location>
</feature>
<dbReference type="SUPFAM" id="SSF53187">
    <property type="entry name" value="Zn-dependent exopeptidases"/>
    <property type="match status" value="1"/>
</dbReference>
<feature type="region of interest" description="Disordered" evidence="4">
    <location>
        <begin position="169"/>
        <end position="188"/>
    </location>
</feature>